<dbReference type="Proteomes" id="UP001253848">
    <property type="component" value="Unassembled WGS sequence"/>
</dbReference>
<accession>A0ABU3DTD3</accession>
<keyword evidence="2" id="KW-1185">Reference proteome</keyword>
<evidence type="ECO:0000313" key="2">
    <source>
        <dbReference type="Proteomes" id="UP001253848"/>
    </source>
</evidence>
<protein>
    <submittedName>
        <fullName evidence="1">Uncharacterized protein</fullName>
    </submittedName>
</protein>
<organism evidence="1 2">
    <name type="scientific">Autumnicola psychrophila</name>
    <dbReference type="NCBI Taxonomy" id="3075592"/>
    <lineage>
        <taxon>Bacteria</taxon>
        <taxon>Pseudomonadati</taxon>
        <taxon>Bacteroidota</taxon>
        <taxon>Flavobacteriia</taxon>
        <taxon>Flavobacteriales</taxon>
        <taxon>Flavobacteriaceae</taxon>
        <taxon>Autumnicola</taxon>
    </lineage>
</organism>
<name>A0ABU3DTD3_9FLAO</name>
<evidence type="ECO:0000313" key="1">
    <source>
        <dbReference type="EMBL" id="MDT0686950.1"/>
    </source>
</evidence>
<gene>
    <name evidence="1" type="ORF">RM541_11275</name>
</gene>
<dbReference type="EMBL" id="JAVRHN010000007">
    <property type="protein sequence ID" value="MDT0686950.1"/>
    <property type="molecule type" value="Genomic_DNA"/>
</dbReference>
<dbReference type="RefSeq" id="WP_311500249.1">
    <property type="nucleotide sequence ID" value="NZ_JAVRHN010000007.1"/>
</dbReference>
<comment type="caution">
    <text evidence="1">The sequence shown here is derived from an EMBL/GenBank/DDBJ whole genome shotgun (WGS) entry which is preliminary data.</text>
</comment>
<proteinExistence type="predicted"/>
<reference evidence="1 2" key="1">
    <citation type="submission" date="2023-09" db="EMBL/GenBank/DDBJ databases">
        <authorList>
            <person name="Rey-Velasco X."/>
        </authorList>
    </citation>
    <scope>NUCLEOTIDE SEQUENCE [LARGE SCALE GENOMIC DNA]</scope>
    <source>
        <strain evidence="1 2">F225</strain>
    </source>
</reference>
<sequence>MKKFLVAVILLCLFIQSYGQKKSEDFDRMYFLIGTLSDYMSDEKSDNF</sequence>